<sequence>MEKKIVQRQPYSYRHLKQGTESMSLSDRFTLIKMQKRISNKNPSLNRFVYRKSNKGTLTTVKKKRRTYSTAVNDPQISRISEGQSVFSRIGAVAQTVSLDQGKATVNRIPKPINKRKKKKLRKTRSKSNILNFKLPVIIHEEHGILSNATEEIEEKNKMQREKNIVPPNPATKKVEMLSSRKRKIVVNANDLDKELEEYMAAASHVHTNNVERKELNLIVSSPKVNDESEDLIDFEYKMKIKRLDDTSEYEEVKKIALRSRGS</sequence>
<dbReference type="EMBL" id="LLXL01000246">
    <property type="protein sequence ID" value="PKK75367.1"/>
    <property type="molecule type" value="Genomic_DNA"/>
</dbReference>
<dbReference type="VEuPathDB" id="FungiDB:RhiirFUN_020684"/>
<gene>
    <name evidence="1" type="ORF">RhiirC2_773689</name>
</gene>
<evidence type="ECO:0000313" key="2">
    <source>
        <dbReference type="Proteomes" id="UP000233469"/>
    </source>
</evidence>
<evidence type="ECO:0000313" key="1">
    <source>
        <dbReference type="EMBL" id="PKK75367.1"/>
    </source>
</evidence>
<dbReference type="VEuPathDB" id="FungiDB:FUN_019228"/>
<accession>A0A2N1NN87</accession>
<proteinExistence type="predicted"/>
<protein>
    <submittedName>
        <fullName evidence="1">Uncharacterized protein</fullName>
    </submittedName>
</protein>
<comment type="caution">
    <text evidence="1">The sequence shown here is derived from an EMBL/GenBank/DDBJ whole genome shotgun (WGS) entry which is preliminary data.</text>
</comment>
<reference evidence="1 2" key="1">
    <citation type="submission" date="2016-04" db="EMBL/GenBank/DDBJ databases">
        <title>Genome analyses suggest a sexual origin of heterokaryosis in a supposedly ancient asexual fungus.</title>
        <authorList>
            <person name="Ropars J."/>
            <person name="Sedzielewska K."/>
            <person name="Noel J."/>
            <person name="Charron P."/>
            <person name="Farinelli L."/>
            <person name="Marton T."/>
            <person name="Kruger M."/>
            <person name="Pelin A."/>
            <person name="Brachmann A."/>
            <person name="Corradi N."/>
        </authorList>
    </citation>
    <scope>NUCLEOTIDE SEQUENCE [LARGE SCALE GENOMIC DNA]</scope>
    <source>
        <strain evidence="1 2">C2</strain>
    </source>
</reference>
<dbReference type="Proteomes" id="UP000233469">
    <property type="component" value="Unassembled WGS sequence"/>
</dbReference>
<reference evidence="1 2" key="2">
    <citation type="submission" date="2017-10" db="EMBL/GenBank/DDBJ databases">
        <title>Extensive intraspecific genome diversity in a model arbuscular mycorrhizal fungus.</title>
        <authorList>
            <person name="Chen E.C.H."/>
            <person name="Morin E."/>
            <person name="Baudet D."/>
            <person name="Noel J."/>
            <person name="Ndikumana S."/>
            <person name="Charron P."/>
            <person name="St-Onge C."/>
            <person name="Giorgi J."/>
            <person name="Grigoriev I.V."/>
            <person name="Roux C."/>
            <person name="Martin F.M."/>
            <person name="Corradi N."/>
        </authorList>
    </citation>
    <scope>NUCLEOTIDE SEQUENCE [LARGE SCALE GENOMIC DNA]</scope>
    <source>
        <strain evidence="1 2">C2</strain>
    </source>
</reference>
<organism evidence="1 2">
    <name type="scientific">Rhizophagus irregularis</name>
    <dbReference type="NCBI Taxonomy" id="588596"/>
    <lineage>
        <taxon>Eukaryota</taxon>
        <taxon>Fungi</taxon>
        <taxon>Fungi incertae sedis</taxon>
        <taxon>Mucoromycota</taxon>
        <taxon>Glomeromycotina</taxon>
        <taxon>Glomeromycetes</taxon>
        <taxon>Glomerales</taxon>
        <taxon>Glomeraceae</taxon>
        <taxon>Rhizophagus</taxon>
    </lineage>
</organism>
<dbReference type="AlphaFoldDB" id="A0A2N1NN87"/>
<name>A0A2N1NN87_9GLOM</name>